<name>A0A6V8M109_9BACT</name>
<keyword evidence="1" id="KW-0472">Membrane</keyword>
<evidence type="ECO:0000313" key="3">
    <source>
        <dbReference type="Proteomes" id="UP000494245"/>
    </source>
</evidence>
<evidence type="ECO:0000313" key="2">
    <source>
        <dbReference type="EMBL" id="GFK94145.1"/>
    </source>
</evidence>
<dbReference type="EMBL" id="BLTE01000008">
    <property type="protein sequence ID" value="GFK94145.1"/>
    <property type="molecule type" value="Genomic_DNA"/>
</dbReference>
<proteinExistence type="predicted"/>
<feature type="transmembrane region" description="Helical" evidence="1">
    <location>
        <begin position="21"/>
        <end position="42"/>
    </location>
</feature>
<keyword evidence="1" id="KW-0812">Transmembrane</keyword>
<feature type="transmembrane region" description="Helical" evidence="1">
    <location>
        <begin position="92"/>
        <end position="110"/>
    </location>
</feature>
<accession>A0A6V8M109</accession>
<keyword evidence="3" id="KW-1185">Reference proteome</keyword>
<dbReference type="AlphaFoldDB" id="A0A6V8M109"/>
<dbReference type="RefSeq" id="WP_235956921.1">
    <property type="nucleotide sequence ID" value="NZ_BLTE01000008.1"/>
</dbReference>
<dbReference type="Proteomes" id="UP000494245">
    <property type="component" value="Unassembled WGS sequence"/>
</dbReference>
<organism evidence="2 3">
    <name type="scientific">Fundidesulfovibrio magnetotacticus</name>
    <dbReference type="NCBI Taxonomy" id="2730080"/>
    <lineage>
        <taxon>Bacteria</taxon>
        <taxon>Pseudomonadati</taxon>
        <taxon>Thermodesulfobacteriota</taxon>
        <taxon>Desulfovibrionia</taxon>
        <taxon>Desulfovibrionales</taxon>
        <taxon>Desulfovibrionaceae</taxon>
        <taxon>Fundidesulfovibrio</taxon>
    </lineage>
</organism>
<reference evidence="2 3" key="1">
    <citation type="submission" date="2020-04" db="EMBL/GenBank/DDBJ databases">
        <authorList>
            <consortium name="Desulfovibrio sp. FSS-1 genome sequencing consortium"/>
            <person name="Shimoshige H."/>
            <person name="Kobayashi H."/>
            <person name="Maekawa T."/>
        </authorList>
    </citation>
    <scope>NUCLEOTIDE SEQUENCE [LARGE SCALE GENOMIC DNA]</scope>
    <source>
        <strain evidence="2 3">SIID29052-01</strain>
    </source>
</reference>
<sequence length="159" mass="18054">MSLPPTQKRDKSTSFFSPHRGDLFVVCIWVVSLVPAFLISVFKKDPLYASFITILIQFLASFGSITLFGVISQLLCYRYIESSDVHDRIMDGLFYGFHGGMILWIVYAFFRMLFGMREVGEINALVGFSGIMCITSCVLGIFLGFVVGRFEERKRNKGF</sequence>
<feature type="transmembrane region" description="Helical" evidence="1">
    <location>
        <begin position="122"/>
        <end position="147"/>
    </location>
</feature>
<comment type="caution">
    <text evidence="2">The sequence shown here is derived from an EMBL/GenBank/DDBJ whole genome shotgun (WGS) entry which is preliminary data.</text>
</comment>
<protein>
    <submittedName>
        <fullName evidence="2">Uncharacterized protein</fullName>
    </submittedName>
</protein>
<reference evidence="2 3" key="2">
    <citation type="submission" date="2020-05" db="EMBL/GenBank/DDBJ databases">
        <title>Draft genome sequence of Desulfovibrio sp. strainFSS-1.</title>
        <authorList>
            <person name="Shimoshige H."/>
            <person name="Kobayashi H."/>
            <person name="Maekawa T."/>
        </authorList>
    </citation>
    <scope>NUCLEOTIDE SEQUENCE [LARGE SCALE GENOMIC DNA]</scope>
    <source>
        <strain evidence="2 3">SIID29052-01</strain>
    </source>
</reference>
<feature type="transmembrane region" description="Helical" evidence="1">
    <location>
        <begin position="48"/>
        <end position="71"/>
    </location>
</feature>
<keyword evidence="1" id="KW-1133">Transmembrane helix</keyword>
<gene>
    <name evidence="2" type="ORF">NNJEOMEG_01984</name>
</gene>
<evidence type="ECO:0000256" key="1">
    <source>
        <dbReference type="SAM" id="Phobius"/>
    </source>
</evidence>